<dbReference type="AlphaFoldDB" id="A0A4Y2W4A3"/>
<keyword evidence="2" id="KW-1185">Reference proteome</keyword>
<dbReference type="EMBL" id="BGPR01054642">
    <property type="protein sequence ID" value="GBO31354.1"/>
    <property type="molecule type" value="Genomic_DNA"/>
</dbReference>
<comment type="caution">
    <text evidence="1">The sequence shown here is derived from an EMBL/GenBank/DDBJ whole genome shotgun (WGS) entry which is preliminary data.</text>
</comment>
<gene>
    <name evidence="1" type="ORF">AVEN_32133_1</name>
</gene>
<name>A0A4Y2W4A3_ARAVE</name>
<accession>A0A4Y2W4A3</accession>
<sequence length="155" mass="17880">MRTSAGLSYSRIEITKGSRTKCLGRVHESRDEVLASHCNPPRAVYSYRKSMLAMLSPLHAGHRGRSAPSGQRKSHQNRTLHFCFSLARTLLLLYTQILSTQQRQKKLRTRSPILYRWSKGQLRHENTRENSRTIHQLHEFPGILKGEGNEFKILS</sequence>
<proteinExistence type="predicted"/>
<organism evidence="1 2">
    <name type="scientific">Araneus ventricosus</name>
    <name type="common">Orbweaver spider</name>
    <name type="synonym">Epeira ventricosa</name>
    <dbReference type="NCBI Taxonomy" id="182803"/>
    <lineage>
        <taxon>Eukaryota</taxon>
        <taxon>Metazoa</taxon>
        <taxon>Ecdysozoa</taxon>
        <taxon>Arthropoda</taxon>
        <taxon>Chelicerata</taxon>
        <taxon>Arachnida</taxon>
        <taxon>Araneae</taxon>
        <taxon>Araneomorphae</taxon>
        <taxon>Entelegynae</taxon>
        <taxon>Araneoidea</taxon>
        <taxon>Araneidae</taxon>
        <taxon>Araneus</taxon>
    </lineage>
</organism>
<reference evidence="1 2" key="1">
    <citation type="journal article" date="2019" name="Sci. Rep.">
        <title>Orb-weaving spider Araneus ventricosus genome elucidates the spidroin gene catalogue.</title>
        <authorList>
            <person name="Kono N."/>
            <person name="Nakamura H."/>
            <person name="Ohtoshi R."/>
            <person name="Moran D.A.P."/>
            <person name="Shinohara A."/>
            <person name="Yoshida Y."/>
            <person name="Fujiwara M."/>
            <person name="Mori M."/>
            <person name="Tomita M."/>
            <person name="Arakawa K."/>
        </authorList>
    </citation>
    <scope>NUCLEOTIDE SEQUENCE [LARGE SCALE GENOMIC DNA]</scope>
</reference>
<protein>
    <submittedName>
        <fullName evidence="1">Uncharacterized protein</fullName>
    </submittedName>
</protein>
<evidence type="ECO:0000313" key="1">
    <source>
        <dbReference type="EMBL" id="GBO31354.1"/>
    </source>
</evidence>
<evidence type="ECO:0000313" key="2">
    <source>
        <dbReference type="Proteomes" id="UP000499080"/>
    </source>
</evidence>
<dbReference type="Proteomes" id="UP000499080">
    <property type="component" value="Unassembled WGS sequence"/>
</dbReference>